<dbReference type="GO" id="GO:0005524">
    <property type="term" value="F:ATP binding"/>
    <property type="evidence" value="ECO:0007669"/>
    <property type="project" value="UniProtKB-UniRule"/>
</dbReference>
<evidence type="ECO:0000256" key="8">
    <source>
        <dbReference type="ARBA" id="ARBA00022857"/>
    </source>
</evidence>
<dbReference type="InterPro" id="IPR029056">
    <property type="entry name" value="Ribokinase-like"/>
</dbReference>
<protein>
    <recommendedName>
        <fullName evidence="19">Bifunctional NAD(P)H-hydrate repair enzyme</fullName>
    </recommendedName>
    <alternativeName>
        <fullName evidence="19">Nicotinamide nucleotide repair protein</fullName>
    </alternativeName>
    <domain>
        <recommendedName>
            <fullName evidence="19">ADP-dependent (S)-NAD(P)H-hydrate dehydratase</fullName>
            <ecNumber evidence="19">4.2.1.136</ecNumber>
        </recommendedName>
        <alternativeName>
            <fullName evidence="19">ADP-dependent NAD(P)HX dehydratase</fullName>
        </alternativeName>
    </domain>
    <domain>
        <recommendedName>
            <fullName evidence="19">NAD(P)H-hydrate epimerase</fullName>
            <ecNumber evidence="19">5.1.99.6</ecNumber>
        </recommendedName>
    </domain>
</protein>
<dbReference type="NCBIfam" id="TIGR00197">
    <property type="entry name" value="yjeF_nterm"/>
    <property type="match status" value="1"/>
</dbReference>
<dbReference type="InterPro" id="IPR030677">
    <property type="entry name" value="Nnr"/>
</dbReference>
<keyword evidence="6 17" id="KW-0547">Nucleotide-binding</keyword>
<feature type="binding site" evidence="18">
    <location>
        <position position="161"/>
    </location>
    <ligand>
        <name>K(+)</name>
        <dbReference type="ChEBI" id="CHEBI:29103"/>
    </ligand>
</feature>
<evidence type="ECO:0000256" key="14">
    <source>
        <dbReference type="ARBA" id="ARBA00025153"/>
    </source>
</evidence>
<dbReference type="PROSITE" id="PS01050">
    <property type="entry name" value="YJEF_C_2"/>
    <property type="match status" value="1"/>
</dbReference>
<evidence type="ECO:0000256" key="12">
    <source>
        <dbReference type="ARBA" id="ARBA00023239"/>
    </source>
</evidence>
<dbReference type="InterPro" id="IPR000631">
    <property type="entry name" value="CARKD"/>
</dbReference>
<feature type="binding site" evidence="18">
    <location>
        <begin position="64"/>
        <end position="68"/>
    </location>
    <ligand>
        <name>(6S)-NADPHX</name>
        <dbReference type="ChEBI" id="CHEBI:64076"/>
    </ligand>
</feature>
<evidence type="ECO:0000259" key="20">
    <source>
        <dbReference type="PROSITE" id="PS51383"/>
    </source>
</evidence>
<evidence type="ECO:0000256" key="19">
    <source>
        <dbReference type="PIRNR" id="PIRNR017184"/>
    </source>
</evidence>
<keyword evidence="11 18" id="KW-0413">Isomerase</keyword>
<comment type="similarity">
    <text evidence="18">Belongs to the NnrE/AIBP family.</text>
</comment>
<evidence type="ECO:0000313" key="23">
    <source>
        <dbReference type="Proteomes" id="UP000628710"/>
    </source>
</evidence>
<keyword evidence="10 17" id="KW-0520">NAD</keyword>
<dbReference type="InterPro" id="IPR017953">
    <property type="entry name" value="Carbohydrate_kinase_pred_CS"/>
</dbReference>
<evidence type="ECO:0000256" key="18">
    <source>
        <dbReference type="HAMAP-Rule" id="MF_01966"/>
    </source>
</evidence>
<dbReference type="RefSeq" id="WP_199469061.1">
    <property type="nucleotide sequence ID" value="NZ_JAEMNX010000015.1"/>
</dbReference>
<dbReference type="Gene3D" id="3.40.1190.20">
    <property type="match status" value="1"/>
</dbReference>
<comment type="catalytic activity">
    <reaction evidence="1 18 19">
        <text>(6R)-NADHX = (6S)-NADHX</text>
        <dbReference type="Rhea" id="RHEA:32215"/>
        <dbReference type="ChEBI" id="CHEBI:64074"/>
        <dbReference type="ChEBI" id="CHEBI:64075"/>
        <dbReference type="EC" id="5.1.99.6"/>
    </reaction>
</comment>
<comment type="catalytic activity">
    <reaction evidence="2 18 19">
        <text>(6R)-NADPHX = (6S)-NADPHX</text>
        <dbReference type="Rhea" id="RHEA:32227"/>
        <dbReference type="ChEBI" id="CHEBI:64076"/>
        <dbReference type="ChEBI" id="CHEBI:64077"/>
        <dbReference type="EC" id="5.1.99.6"/>
    </reaction>
</comment>
<dbReference type="HAMAP" id="MF_01966">
    <property type="entry name" value="NADHX_epimerase"/>
    <property type="match status" value="1"/>
</dbReference>
<evidence type="ECO:0000256" key="5">
    <source>
        <dbReference type="ARBA" id="ARBA00022723"/>
    </source>
</evidence>
<comment type="function">
    <text evidence="14 19">Bifunctional enzyme that catalyzes the epimerization of the S- and R-forms of NAD(P)HX and the dehydration of the S-form of NAD(P)HX at the expense of ADP, which is converted to AMP. This allows the repair of both epimers of NAD(P)HX, a damaged form of NAD(P)H that is a result of enzymatic or heat-dependent hydration.</text>
</comment>
<evidence type="ECO:0000256" key="15">
    <source>
        <dbReference type="ARBA" id="ARBA00048238"/>
    </source>
</evidence>
<evidence type="ECO:0000256" key="4">
    <source>
        <dbReference type="ARBA" id="ARBA00009524"/>
    </source>
</evidence>
<keyword evidence="9 18" id="KW-0630">Potassium</keyword>
<keyword evidence="12 17" id="KW-0456">Lyase</keyword>
<feature type="binding site" evidence="17">
    <location>
        <position position="449"/>
    </location>
    <ligand>
        <name>AMP</name>
        <dbReference type="ChEBI" id="CHEBI:456215"/>
    </ligand>
</feature>
<dbReference type="Pfam" id="PF03853">
    <property type="entry name" value="YjeF_N"/>
    <property type="match status" value="1"/>
</dbReference>
<feature type="binding site" evidence="18">
    <location>
        <position position="158"/>
    </location>
    <ligand>
        <name>(6S)-NADPHX</name>
        <dbReference type="ChEBI" id="CHEBI:64076"/>
    </ligand>
</feature>
<comment type="catalytic activity">
    <reaction evidence="15 17 19">
        <text>(6S)-NADHX + ADP = AMP + phosphate + NADH + H(+)</text>
        <dbReference type="Rhea" id="RHEA:32223"/>
        <dbReference type="ChEBI" id="CHEBI:15378"/>
        <dbReference type="ChEBI" id="CHEBI:43474"/>
        <dbReference type="ChEBI" id="CHEBI:57945"/>
        <dbReference type="ChEBI" id="CHEBI:64074"/>
        <dbReference type="ChEBI" id="CHEBI:456215"/>
        <dbReference type="ChEBI" id="CHEBI:456216"/>
        <dbReference type="EC" id="4.2.1.136"/>
    </reaction>
</comment>
<feature type="domain" description="YjeF N-terminal" evidence="21">
    <location>
        <begin position="18"/>
        <end position="215"/>
    </location>
</feature>
<feature type="domain" description="YjeF C-terminal" evidence="20">
    <location>
        <begin position="225"/>
        <end position="504"/>
    </location>
</feature>
<dbReference type="PANTHER" id="PTHR12592:SF0">
    <property type="entry name" value="ATP-DEPENDENT (S)-NAD(P)H-HYDRATE DEHYDRATASE"/>
    <property type="match status" value="1"/>
</dbReference>
<dbReference type="HAMAP" id="MF_01965">
    <property type="entry name" value="NADHX_dehydratase"/>
    <property type="match status" value="1"/>
</dbReference>
<dbReference type="CDD" id="cd01171">
    <property type="entry name" value="YXKO-related"/>
    <property type="match status" value="1"/>
</dbReference>
<comment type="catalytic activity">
    <reaction evidence="16 17 19">
        <text>(6S)-NADPHX + ADP = AMP + phosphate + NADPH + H(+)</text>
        <dbReference type="Rhea" id="RHEA:32235"/>
        <dbReference type="ChEBI" id="CHEBI:15378"/>
        <dbReference type="ChEBI" id="CHEBI:43474"/>
        <dbReference type="ChEBI" id="CHEBI:57783"/>
        <dbReference type="ChEBI" id="CHEBI:64076"/>
        <dbReference type="ChEBI" id="CHEBI:456215"/>
        <dbReference type="ChEBI" id="CHEBI:456216"/>
        <dbReference type="EC" id="4.2.1.136"/>
    </reaction>
</comment>
<dbReference type="EC" id="4.2.1.136" evidence="19"/>
<feature type="binding site" evidence="17">
    <location>
        <position position="380"/>
    </location>
    <ligand>
        <name>(6S)-NADPHX</name>
        <dbReference type="ChEBI" id="CHEBI:64076"/>
    </ligand>
</feature>
<proteinExistence type="inferred from homology"/>
<feature type="binding site" evidence="17">
    <location>
        <position position="259"/>
    </location>
    <ligand>
        <name>(6S)-NADPHX</name>
        <dbReference type="ChEBI" id="CHEBI:64076"/>
    </ligand>
</feature>
<dbReference type="EC" id="5.1.99.6" evidence="19"/>
<keyword evidence="5 18" id="KW-0479">Metal-binding</keyword>
<dbReference type="GO" id="GO:0046872">
    <property type="term" value="F:metal ion binding"/>
    <property type="evidence" value="ECO:0007669"/>
    <property type="project" value="UniProtKB-UniRule"/>
</dbReference>
<dbReference type="PROSITE" id="PS51385">
    <property type="entry name" value="YJEF_N"/>
    <property type="match status" value="1"/>
</dbReference>
<evidence type="ECO:0000256" key="10">
    <source>
        <dbReference type="ARBA" id="ARBA00023027"/>
    </source>
</evidence>
<dbReference type="GO" id="GO:0110051">
    <property type="term" value="P:metabolite repair"/>
    <property type="evidence" value="ECO:0007669"/>
    <property type="project" value="TreeGrafter"/>
</dbReference>
<dbReference type="InterPro" id="IPR036652">
    <property type="entry name" value="YjeF_N_dom_sf"/>
</dbReference>
<dbReference type="GO" id="GO:0046496">
    <property type="term" value="P:nicotinamide nucleotide metabolic process"/>
    <property type="evidence" value="ECO:0007669"/>
    <property type="project" value="UniProtKB-UniRule"/>
</dbReference>
<evidence type="ECO:0000256" key="13">
    <source>
        <dbReference type="ARBA" id="ARBA00023268"/>
    </source>
</evidence>
<dbReference type="Proteomes" id="UP000628710">
    <property type="component" value="Unassembled WGS sequence"/>
</dbReference>
<name>A0A934JWS8_9GAMM</name>
<keyword evidence="23" id="KW-1185">Reference proteome</keyword>
<dbReference type="GO" id="GO:0052855">
    <property type="term" value="F:ADP-dependent NAD(P)H-hydrate dehydratase activity"/>
    <property type="evidence" value="ECO:0007669"/>
    <property type="project" value="UniProtKB-UniRule"/>
</dbReference>
<feature type="binding site" evidence="17">
    <location>
        <position position="325"/>
    </location>
    <ligand>
        <name>(6S)-NADPHX</name>
        <dbReference type="ChEBI" id="CHEBI:64076"/>
    </ligand>
</feature>
<comment type="subunit">
    <text evidence="17">Homotetramer.</text>
</comment>
<dbReference type="AlphaFoldDB" id="A0A934JWS8"/>
<comment type="function">
    <text evidence="18">Catalyzes the epimerization of the S- and R-forms of NAD(P)HX, a damaged form of NAD(P)H that is a result of enzymatic or heat-dependent hydration. This is a prerequisite for the S-specific NAD(P)H-hydrate dehydratase to allow the repair of both epimers of NAD(P)HX.</text>
</comment>
<comment type="function">
    <text evidence="17">Catalyzes the dehydration of the S-form of NAD(P)HX at the expense of ADP, which is converted to AMP. Together with NAD(P)HX epimerase, which catalyzes the epimerization of the S- and R-forms, the enzyme allows the repair of both epimers of NAD(P)HX, a damaged form of NAD(P)H that is a result of enzymatic or heat-dependent hydration.</text>
</comment>
<comment type="caution">
    <text evidence="22">The sequence shown here is derived from an EMBL/GenBank/DDBJ whole genome shotgun (WGS) entry which is preliminary data.</text>
</comment>
<dbReference type="Pfam" id="PF01256">
    <property type="entry name" value="Carb_kinase"/>
    <property type="match status" value="1"/>
</dbReference>
<dbReference type="EMBL" id="JAEMNX010000015">
    <property type="protein sequence ID" value="MBJ7538654.1"/>
    <property type="molecule type" value="Genomic_DNA"/>
</dbReference>
<comment type="similarity">
    <text evidence="4 19">In the C-terminal section; belongs to the NnrD/CARKD family.</text>
</comment>
<evidence type="ECO:0000256" key="17">
    <source>
        <dbReference type="HAMAP-Rule" id="MF_01965"/>
    </source>
</evidence>
<dbReference type="SUPFAM" id="SSF64153">
    <property type="entry name" value="YjeF N-terminal domain-like"/>
    <property type="match status" value="1"/>
</dbReference>
<evidence type="ECO:0000256" key="6">
    <source>
        <dbReference type="ARBA" id="ARBA00022741"/>
    </source>
</evidence>
<comment type="similarity">
    <text evidence="3 19">In the N-terminal section; belongs to the NnrE/AIBP family.</text>
</comment>
<reference evidence="22" key="1">
    <citation type="submission" date="2020-12" db="EMBL/GenBank/DDBJ databases">
        <title>Marinomonas arctica sp. nov., a psychrotolerant bacterium isolated from the Arctic.</title>
        <authorList>
            <person name="Zhang Y."/>
        </authorList>
    </citation>
    <scope>NUCLEOTIDE SEQUENCE</scope>
    <source>
        <strain evidence="22">C1424</strain>
    </source>
</reference>
<keyword evidence="13" id="KW-0511">Multifunctional enzyme</keyword>
<evidence type="ECO:0000256" key="9">
    <source>
        <dbReference type="ARBA" id="ARBA00022958"/>
    </source>
</evidence>
<evidence type="ECO:0000256" key="11">
    <source>
        <dbReference type="ARBA" id="ARBA00023235"/>
    </source>
</evidence>
<sequence length="515" mass="54264">MSAEQSKNDLLLLTVEQMARADSDAVRAGVPAVDLMAAAGKAVADAVQERWSPRPVLVLCGPGNNGGDGFVIARHLQQAGWPIRLAFLGNQAKLSAEAQYFYQAWQGDIADFSVSLLEQTELVIDAIFGAGLARPLEGIALEMITAMAERKTAICAVDVPSGLHGSTGQALGMVAPAELTVTFFRKKPGHLLFPGRGLCGELVVADIGIPASVLDEIEVNVWQNHPALWQQNYPWPRLDGHKFHRGHALIFGGETLTGASRLTARGAMRVGAGLVSLAVPSKVWPIYANALTGAMVSKLELGQETEDFEELLLDPRRNAIAVGPGAGLVAFESVRTRKIALAALVTERATVLDADALSAFASDPQVLFDAIAGPCVLTPHEGEFARLFPRINETANGVMQDKLTRARLAAKQSGAVVVLKGADTLIAAPDGRAMINTNAPAELATGGSGDVLTGFIVGLLAQGVEAFDAAAMAVWLHGAVAADFGAGLIAEDLPDHLPKILNAFIQQQALAREVR</sequence>
<evidence type="ECO:0000256" key="16">
    <source>
        <dbReference type="ARBA" id="ARBA00049209"/>
    </source>
</evidence>
<dbReference type="SUPFAM" id="SSF53613">
    <property type="entry name" value="Ribokinase-like"/>
    <property type="match status" value="1"/>
</dbReference>
<dbReference type="GO" id="GO:0052856">
    <property type="term" value="F:NAD(P)HX epimerase activity"/>
    <property type="evidence" value="ECO:0007669"/>
    <property type="project" value="UniProtKB-UniRule"/>
</dbReference>
<evidence type="ECO:0000259" key="21">
    <source>
        <dbReference type="PROSITE" id="PS51385"/>
    </source>
</evidence>
<feature type="binding site" evidence="17">
    <location>
        <position position="450"/>
    </location>
    <ligand>
        <name>(6S)-NADPHX</name>
        <dbReference type="ChEBI" id="CHEBI:64076"/>
    </ligand>
</feature>
<gene>
    <name evidence="17" type="primary">nnrD</name>
    <name evidence="18" type="synonym">nnrE</name>
    <name evidence="22" type="ORF">I8J31_13290</name>
</gene>
<evidence type="ECO:0000256" key="1">
    <source>
        <dbReference type="ARBA" id="ARBA00000013"/>
    </source>
</evidence>
<dbReference type="PANTHER" id="PTHR12592">
    <property type="entry name" value="ATP-DEPENDENT (S)-NAD(P)H-HYDRATE DEHYDRATASE FAMILY MEMBER"/>
    <property type="match status" value="1"/>
</dbReference>
<comment type="cofactor">
    <cofactor evidence="17">
        <name>Mg(2+)</name>
        <dbReference type="ChEBI" id="CHEBI:18420"/>
    </cofactor>
</comment>
<feature type="binding site" evidence="18">
    <location>
        <position position="125"/>
    </location>
    <ligand>
        <name>K(+)</name>
        <dbReference type="ChEBI" id="CHEBI:29103"/>
    </ligand>
</feature>
<evidence type="ECO:0000256" key="2">
    <source>
        <dbReference type="ARBA" id="ARBA00000909"/>
    </source>
</evidence>
<comment type="caution">
    <text evidence="18">Lacks conserved residue(s) required for the propagation of feature annotation.</text>
</comment>
<accession>A0A934JWS8</accession>
<feature type="binding site" evidence="18">
    <location>
        <begin position="129"/>
        <end position="135"/>
    </location>
    <ligand>
        <name>(6S)-NADPHX</name>
        <dbReference type="ChEBI" id="CHEBI:64076"/>
    </ligand>
</feature>
<dbReference type="InterPro" id="IPR004443">
    <property type="entry name" value="YjeF_N_dom"/>
</dbReference>
<dbReference type="PROSITE" id="PS51383">
    <property type="entry name" value="YJEF_C_3"/>
    <property type="match status" value="1"/>
</dbReference>
<evidence type="ECO:0000256" key="7">
    <source>
        <dbReference type="ARBA" id="ARBA00022840"/>
    </source>
</evidence>
<organism evidence="22 23">
    <name type="scientific">Marinomonas transparens</name>
    <dbReference type="NCBI Taxonomy" id="2795388"/>
    <lineage>
        <taxon>Bacteria</taxon>
        <taxon>Pseudomonadati</taxon>
        <taxon>Pseudomonadota</taxon>
        <taxon>Gammaproteobacteria</taxon>
        <taxon>Oceanospirillales</taxon>
        <taxon>Oceanospirillaceae</taxon>
        <taxon>Marinomonas</taxon>
    </lineage>
</organism>
<evidence type="ECO:0000256" key="3">
    <source>
        <dbReference type="ARBA" id="ARBA00006001"/>
    </source>
</evidence>
<dbReference type="Gene3D" id="3.40.50.10260">
    <property type="entry name" value="YjeF N-terminal domain"/>
    <property type="match status" value="1"/>
</dbReference>
<feature type="binding site" evidence="17">
    <location>
        <begin position="420"/>
        <end position="424"/>
    </location>
    <ligand>
        <name>AMP</name>
        <dbReference type="ChEBI" id="CHEBI:456215"/>
    </ligand>
</feature>
<comment type="similarity">
    <text evidence="17">Belongs to the NnrD/CARKD family.</text>
</comment>
<keyword evidence="7 17" id="KW-0067">ATP-binding</keyword>
<evidence type="ECO:0000313" key="22">
    <source>
        <dbReference type="EMBL" id="MBJ7538654.1"/>
    </source>
</evidence>
<dbReference type="NCBIfam" id="TIGR00196">
    <property type="entry name" value="yjeF_cterm"/>
    <property type="match status" value="1"/>
</dbReference>
<feature type="binding site" evidence="18">
    <location>
        <position position="65"/>
    </location>
    <ligand>
        <name>K(+)</name>
        <dbReference type="ChEBI" id="CHEBI:29103"/>
    </ligand>
</feature>
<dbReference type="PIRSF" id="PIRSF017184">
    <property type="entry name" value="Nnr"/>
    <property type="match status" value="1"/>
</dbReference>
<keyword evidence="8 17" id="KW-0521">NADP</keyword>
<comment type="cofactor">
    <cofactor evidence="18 19">
        <name>K(+)</name>
        <dbReference type="ChEBI" id="CHEBI:29103"/>
    </cofactor>
    <text evidence="18 19">Binds 1 potassium ion per subunit.</text>
</comment>